<keyword evidence="3" id="KW-0507">mRNA processing</keyword>
<dbReference type="Gene3D" id="2.130.10.10">
    <property type="entry name" value="YVTN repeat-like/Quinoprotein amine dehydrogenase"/>
    <property type="match status" value="1"/>
</dbReference>
<dbReference type="SUPFAM" id="SSF50978">
    <property type="entry name" value="WD40 repeat-like"/>
    <property type="match status" value="1"/>
</dbReference>
<feature type="compositionally biased region" description="Acidic residues" evidence="7">
    <location>
        <begin position="1109"/>
        <end position="1118"/>
    </location>
</feature>
<dbReference type="CDD" id="cd06143">
    <property type="entry name" value="PAN2_exo"/>
    <property type="match status" value="1"/>
</dbReference>
<dbReference type="InterPro" id="IPR038765">
    <property type="entry name" value="Papain-like_cys_pep_sf"/>
</dbReference>
<feature type="domain" description="Exonuclease" evidence="8">
    <location>
        <begin position="846"/>
        <end position="1029"/>
    </location>
</feature>
<dbReference type="GO" id="GO:0004535">
    <property type="term" value="F:poly(A)-specific ribonuclease activity"/>
    <property type="evidence" value="ECO:0007669"/>
    <property type="project" value="TreeGrafter"/>
</dbReference>
<feature type="region of interest" description="Disordered" evidence="7">
    <location>
        <begin position="1081"/>
        <end position="1124"/>
    </location>
</feature>
<evidence type="ECO:0000259" key="8">
    <source>
        <dbReference type="SMART" id="SM00479"/>
    </source>
</evidence>
<protein>
    <submittedName>
        <fullName evidence="9">Putative ubiquitin hydrolase putativecysteine peptidase Clan CA family C19</fullName>
    </submittedName>
</protein>
<dbReference type="GO" id="GO:0046872">
    <property type="term" value="F:metal ion binding"/>
    <property type="evidence" value="ECO:0007669"/>
    <property type="project" value="UniProtKB-KW"/>
</dbReference>
<dbReference type="InterPro" id="IPR012337">
    <property type="entry name" value="RNaseH-like_sf"/>
</dbReference>
<accession>A0A0N0DXH4</accession>
<dbReference type="GO" id="GO:0000289">
    <property type="term" value="P:nuclear-transcribed mRNA poly(A) tail shortening"/>
    <property type="evidence" value="ECO:0007669"/>
    <property type="project" value="TreeGrafter"/>
</dbReference>
<evidence type="ECO:0000256" key="4">
    <source>
        <dbReference type="ARBA" id="ARBA00022722"/>
    </source>
</evidence>
<dbReference type="EMBL" id="LGTL01000004">
    <property type="protein sequence ID" value="KPA82995.1"/>
    <property type="molecule type" value="Genomic_DNA"/>
</dbReference>
<dbReference type="Proteomes" id="UP000037923">
    <property type="component" value="Unassembled WGS sequence"/>
</dbReference>
<dbReference type="InterPro" id="IPR050785">
    <property type="entry name" value="PAN2-PAN3_catalytic_subunit"/>
</dbReference>
<dbReference type="OrthoDB" id="8191639at2759"/>
<feature type="compositionally biased region" description="Acidic residues" evidence="7">
    <location>
        <begin position="1089"/>
        <end position="1101"/>
    </location>
</feature>
<evidence type="ECO:0000313" key="10">
    <source>
        <dbReference type="Proteomes" id="UP000037923"/>
    </source>
</evidence>
<evidence type="ECO:0000256" key="3">
    <source>
        <dbReference type="ARBA" id="ARBA00022664"/>
    </source>
</evidence>
<keyword evidence="5" id="KW-0479">Metal-binding</keyword>
<keyword evidence="2" id="KW-0963">Cytoplasm</keyword>
<dbReference type="InterPro" id="IPR015943">
    <property type="entry name" value="WD40/YVTN_repeat-like_dom_sf"/>
</dbReference>
<dbReference type="SMART" id="SM00479">
    <property type="entry name" value="EXOIII"/>
    <property type="match status" value="1"/>
</dbReference>
<dbReference type="SUPFAM" id="SSF53098">
    <property type="entry name" value="Ribonuclease H-like"/>
    <property type="match status" value="1"/>
</dbReference>
<dbReference type="InterPro" id="IPR036397">
    <property type="entry name" value="RNaseH_sf"/>
</dbReference>
<dbReference type="RefSeq" id="XP_015661436.1">
    <property type="nucleotide sequence ID" value="XM_015799834.1"/>
</dbReference>
<organism evidence="9 10">
    <name type="scientific">Leptomonas pyrrhocoris</name>
    <name type="common">Firebug parasite</name>
    <dbReference type="NCBI Taxonomy" id="157538"/>
    <lineage>
        <taxon>Eukaryota</taxon>
        <taxon>Discoba</taxon>
        <taxon>Euglenozoa</taxon>
        <taxon>Kinetoplastea</taxon>
        <taxon>Metakinetoplastina</taxon>
        <taxon>Trypanosomatida</taxon>
        <taxon>Trypanosomatidae</taxon>
        <taxon>Leishmaniinae</taxon>
        <taxon>Leptomonas</taxon>
    </lineage>
</organism>
<dbReference type="EMBL" id="LGTL01000004">
    <property type="protein sequence ID" value="KPA82994.1"/>
    <property type="molecule type" value="Genomic_DNA"/>
</dbReference>
<dbReference type="FunFam" id="3.30.420.10:FF:000028">
    <property type="entry name" value="PAN2-PAN3 deadenylation complex catalytic subunit PAN2"/>
    <property type="match status" value="1"/>
</dbReference>
<dbReference type="PANTHER" id="PTHR15728:SF0">
    <property type="entry name" value="PAN2-PAN3 DEADENYLATION COMPLEX CATALYTIC SUBUNIT PAN2"/>
    <property type="match status" value="1"/>
</dbReference>
<dbReference type="EMBL" id="LGTL01000004">
    <property type="protein sequence ID" value="KPA82997.1"/>
    <property type="molecule type" value="Genomic_DNA"/>
</dbReference>
<dbReference type="InterPro" id="IPR013520">
    <property type="entry name" value="Ribonucl_H"/>
</dbReference>
<dbReference type="AlphaFoldDB" id="A0A0N0DXH4"/>
<dbReference type="RefSeq" id="XP_015661433.1">
    <property type="nucleotide sequence ID" value="XM_015799831.1"/>
</dbReference>
<dbReference type="GO" id="GO:0003676">
    <property type="term" value="F:nucleic acid binding"/>
    <property type="evidence" value="ECO:0007669"/>
    <property type="project" value="InterPro"/>
</dbReference>
<dbReference type="RefSeq" id="XP_015661435.1">
    <property type="nucleotide sequence ID" value="XM_015799833.1"/>
</dbReference>
<dbReference type="SUPFAM" id="SSF54001">
    <property type="entry name" value="Cysteine proteinases"/>
    <property type="match status" value="1"/>
</dbReference>
<dbReference type="VEuPathDB" id="TriTrypDB:LpyrH10_04_2800"/>
<proteinExistence type="predicted"/>
<dbReference type="OMA" id="PECWITT"/>
<evidence type="ECO:0000256" key="1">
    <source>
        <dbReference type="ARBA" id="ARBA00004496"/>
    </source>
</evidence>
<dbReference type="GO" id="GO:0031251">
    <property type="term" value="C:PAN complex"/>
    <property type="evidence" value="ECO:0007669"/>
    <property type="project" value="TreeGrafter"/>
</dbReference>
<sequence length="1141" mass="127113">MSLNSQGSAPWKFRGDATASVGAITAVEFDPDVELLWVCDAFGTLMSFSLQSQVQGEAPGWVNYSSFSVSNRPASSIFFLNMGGERMVTVADREVIRGYKRGGILMMCLPQPTAAQNYIDLFQANNNTGVMFFTGNAGLTRLELNDQETDQLTVAMEELSVVALKQCDQWVATGSASGSVVVRSASDLATIGQVAPSRNRVLALEVFDNTVMAAYSERSATSFVKVFDVRKMSEAVATIQDIPSGNVTQMRRYQDGFGLSSDRAFLLSPQGFHIIQLDQEKPVFSSAPLSEGACTAVAVSPSNMCAAIGNDKGSFYALAHPATRDDYVMSTFVQPVRPKHPVYHRSWEEPNIADGFDDSAEPGALASNWPEEDYMILTVPQKLRCVNYESHSLVPNEWGLVRADSYLPDPKDKLSAILPNPYPFNNQLGDDPANAQELLLELRKDMKRKHKSSRVGGGGEYSPMEDSLQVCYSVQHKLDWRSYNEIAQRVIGIDNSFPECWITPLLQSLYLCQPPEFPIRKVILRHICKREFCMTCEIAFIFSNMLTISASVMGMKGEALPPIAQVAHLIRTMRQIRAFTNAEVFQRPKNRDDAVAKMHLAQRLVLETLHKDLQDQKAYPFMNYEAPPEYESAIAALFGTEFTSNGRVHIEPRFYWEVPGSALKVDEGLQHLLKQLEGYKDQVQIKRLPPIIVLLLNPEHSNLKPPTSLKISRAGKEDYNYVLNSNIVHLADDVEDTGNFVSQQRIKDDSFSLVNDYRVTAPMKMQDLERLVPALRSYSAVVTFYALDNLTTPLYARLDDSRAPNLWHLLGPLLTNDVLSRPLLRDPSKQAFKSPLNSYTEIKAGDLIAIDAEYVVLRWASRDEGNEIFYVSQRKPHMGLARVSCILSSEDGDERTIVDDYVHIPEEIDDYVTQYSGIHPGDLDPLESAKSLTSLKSTYLKLRALVDGGVVFVGHGLAQDFRVCNIAVPRKQIIDTLEIFHKPGSRYLSLRFLAYHVLGESVQEDEHDSIEDARTSLRLYRKYEQLKSEGTFESVLDHLMAKGAETSWYVPDTKSLFRDTPQTPPVSVMGSPVFEKVAKAAAAETGAGTEDESKTEDEDYDMCGHDGEGGEDAIDEDMANAPTAGDVLEAVRLSMKKEDDA</sequence>
<evidence type="ECO:0000313" key="9">
    <source>
        <dbReference type="EMBL" id="KPA82995.1"/>
    </source>
</evidence>
<dbReference type="GO" id="GO:0006397">
    <property type="term" value="P:mRNA processing"/>
    <property type="evidence" value="ECO:0007669"/>
    <property type="project" value="UniProtKB-KW"/>
</dbReference>
<gene>
    <name evidence="9" type="ORF">ABB37_02730</name>
</gene>
<evidence type="ECO:0000256" key="5">
    <source>
        <dbReference type="ARBA" id="ARBA00022723"/>
    </source>
</evidence>
<reference evidence="9 10" key="1">
    <citation type="submission" date="2015-07" db="EMBL/GenBank/DDBJ databases">
        <title>High-quality genome of monoxenous trypanosomatid Leptomonas pyrrhocoris.</title>
        <authorList>
            <person name="Flegontov P."/>
            <person name="Butenko A."/>
            <person name="Firsov S."/>
            <person name="Vlcek C."/>
            <person name="Logacheva M.D."/>
            <person name="Field M."/>
            <person name="Filatov D."/>
            <person name="Flegontova O."/>
            <person name="Gerasimov E."/>
            <person name="Jackson A.P."/>
            <person name="Kelly S."/>
            <person name="Opperdoes F."/>
            <person name="O'Reilly A."/>
            <person name="Votypka J."/>
            <person name="Yurchenko V."/>
            <person name="Lukes J."/>
        </authorList>
    </citation>
    <scope>NUCLEOTIDE SEQUENCE [LARGE SCALE GENOMIC DNA]</scope>
    <source>
        <strain evidence="9">H10</strain>
    </source>
</reference>
<name>A0A0N0DXH4_LEPPY</name>
<evidence type="ECO:0000256" key="7">
    <source>
        <dbReference type="SAM" id="MobiDB-lite"/>
    </source>
</evidence>
<dbReference type="RefSeq" id="XP_015661434.1">
    <property type="nucleotide sequence ID" value="XM_015799832.1"/>
</dbReference>
<evidence type="ECO:0000256" key="2">
    <source>
        <dbReference type="ARBA" id="ARBA00022490"/>
    </source>
</evidence>
<dbReference type="PANTHER" id="PTHR15728">
    <property type="entry name" value="DEADENYLATION COMPLEX CATALYTIC SUBUNIT PAN2"/>
    <property type="match status" value="1"/>
</dbReference>
<keyword evidence="4" id="KW-0540">Nuclease</keyword>
<dbReference type="Gene3D" id="3.90.70.10">
    <property type="entry name" value="Cysteine proteinases"/>
    <property type="match status" value="1"/>
</dbReference>
<comment type="caution">
    <text evidence="9">The sequence shown here is derived from an EMBL/GenBank/DDBJ whole genome shotgun (WGS) entry which is preliminary data.</text>
</comment>
<dbReference type="InterPro" id="IPR028881">
    <property type="entry name" value="PAN2_UCH_dom"/>
</dbReference>
<keyword evidence="10" id="KW-1185">Reference proteome</keyword>
<dbReference type="InterPro" id="IPR036322">
    <property type="entry name" value="WD40_repeat_dom_sf"/>
</dbReference>
<dbReference type="Pfam" id="PF13423">
    <property type="entry name" value="UCH_1"/>
    <property type="match status" value="1"/>
</dbReference>
<dbReference type="GO" id="GO:0000932">
    <property type="term" value="C:P-body"/>
    <property type="evidence" value="ECO:0007669"/>
    <property type="project" value="TreeGrafter"/>
</dbReference>
<keyword evidence="6 9" id="KW-0378">Hydrolase</keyword>
<dbReference type="EMBL" id="LGTL01000004">
    <property type="protein sequence ID" value="KPA82996.1"/>
    <property type="molecule type" value="Genomic_DNA"/>
</dbReference>
<comment type="subcellular location">
    <subcellularLocation>
        <location evidence="1">Cytoplasm</location>
    </subcellularLocation>
</comment>
<dbReference type="GeneID" id="26903021"/>
<dbReference type="Gene3D" id="3.30.420.10">
    <property type="entry name" value="Ribonuclease H-like superfamily/Ribonuclease H"/>
    <property type="match status" value="1"/>
</dbReference>
<evidence type="ECO:0000256" key="6">
    <source>
        <dbReference type="ARBA" id="ARBA00022801"/>
    </source>
</evidence>
<dbReference type="Pfam" id="PF00929">
    <property type="entry name" value="RNase_T"/>
    <property type="match status" value="1"/>
</dbReference>